<reference evidence="13" key="2">
    <citation type="submission" date="2021-01" db="EMBL/GenBank/DDBJ databases">
        <authorList>
            <person name="Schikora-Tamarit M.A."/>
        </authorList>
    </citation>
    <scope>NUCLEOTIDE SEQUENCE</scope>
    <source>
        <strain evidence="13">CBS6341</strain>
    </source>
</reference>
<dbReference type="InterPro" id="IPR036390">
    <property type="entry name" value="WH_DNA-bd_sf"/>
</dbReference>
<evidence type="ECO:0000259" key="12">
    <source>
        <dbReference type="Pfam" id="PF17683"/>
    </source>
</evidence>
<sequence>MSAQVKKEETSEVPQSIEEKNQEILLDQQQNEGSDEEYLSDSAEIVDGNDTSFRESLNLDLSNTDQKIWLVRLPRFLAEKWRDKEQLHSQELGKIRIKKTRGVEKSAQIQLKLNNEKHNEDIPHDYTLELTRATVENQYVFTEENLSKFNEQQREREAKNGPLPANDNNDNNNNDDNEYIDNDDKLDEDGIRKTDKITEFENQLDESVHNAKDDLKPLTKRERYFQQRRRRKFNKFKNKDGSDKVIPFVKTIPKKTALVGTVVHECQIIPSIADPNYNKIIEQRKKLIKEEPRPSVTLLNEASGVSLSNAGLTLKTDTSTFLKPVVNKQKNSEGRAIRIPQKELLDLLFKLFDEYDYWSLKGLKERTKQPEIYLKETLDQIAQLIKKGPYIGKWALKKEFKELKDQERAERLGELNTGDNDEEEEEENDEDLEMEDVV</sequence>
<dbReference type="GO" id="GO:0005674">
    <property type="term" value="C:transcription factor TFIIF complex"/>
    <property type="evidence" value="ECO:0007669"/>
    <property type="project" value="InterPro"/>
</dbReference>
<dbReference type="InterPro" id="IPR011039">
    <property type="entry name" value="TFIIF_interaction"/>
</dbReference>
<dbReference type="OrthoDB" id="26094at2759"/>
<dbReference type="InterPro" id="IPR040504">
    <property type="entry name" value="TFIIF_beta_N"/>
</dbReference>
<organism evidence="13 14">
    <name type="scientific">Wickerhamomyces mucosus</name>
    <dbReference type="NCBI Taxonomy" id="1378264"/>
    <lineage>
        <taxon>Eukaryota</taxon>
        <taxon>Fungi</taxon>
        <taxon>Dikarya</taxon>
        <taxon>Ascomycota</taxon>
        <taxon>Saccharomycotina</taxon>
        <taxon>Saccharomycetes</taxon>
        <taxon>Phaffomycetales</taxon>
        <taxon>Wickerhamomycetaceae</taxon>
        <taxon>Wickerhamomyces</taxon>
    </lineage>
</organism>
<evidence type="ECO:0000313" key="13">
    <source>
        <dbReference type="EMBL" id="KAH3674943.1"/>
    </source>
</evidence>
<feature type="domain" description="TFIIF beta subunit HTH" evidence="11">
    <location>
        <begin position="337"/>
        <end position="401"/>
    </location>
</feature>
<dbReference type="FunFam" id="1.10.10.10:FF:000035">
    <property type="entry name" value="General transcription factor IIF subunit 2"/>
    <property type="match status" value="1"/>
</dbReference>
<keyword evidence="14" id="KW-1185">Reference proteome</keyword>
<evidence type="ECO:0000256" key="7">
    <source>
        <dbReference type="ARBA" id="ARBA00023242"/>
    </source>
</evidence>
<evidence type="ECO:0000256" key="8">
    <source>
        <dbReference type="ARBA" id="ARBA00081473"/>
    </source>
</evidence>
<keyword evidence="5" id="KW-0238">DNA-binding</keyword>
<evidence type="ECO:0000256" key="5">
    <source>
        <dbReference type="ARBA" id="ARBA00023125"/>
    </source>
</evidence>
<dbReference type="Pfam" id="PF02270">
    <property type="entry name" value="TFIIF_beta"/>
    <property type="match status" value="1"/>
</dbReference>
<reference evidence="13" key="1">
    <citation type="journal article" date="2021" name="Open Biol.">
        <title>Shared evolutionary footprints suggest mitochondrial oxidative damage underlies multiple complex I losses in fungi.</title>
        <authorList>
            <person name="Schikora-Tamarit M.A."/>
            <person name="Marcet-Houben M."/>
            <person name="Nosek J."/>
            <person name="Gabaldon T."/>
        </authorList>
    </citation>
    <scope>NUCLEOTIDE SEQUENCE</scope>
    <source>
        <strain evidence="13">CBS6341</strain>
    </source>
</reference>
<comment type="caution">
    <text evidence="13">The sequence shown here is derived from an EMBL/GenBank/DDBJ whole genome shotgun (WGS) entry which is preliminary data.</text>
</comment>
<dbReference type="InterPro" id="IPR040450">
    <property type="entry name" value="TFIIF_beta_HTH"/>
</dbReference>
<keyword evidence="7" id="KW-0539">Nucleus</keyword>
<dbReference type="CDD" id="cd07980">
    <property type="entry name" value="TFIIF_beta"/>
    <property type="match status" value="1"/>
</dbReference>
<keyword evidence="4" id="KW-0805">Transcription regulation</keyword>
<keyword evidence="6" id="KW-0804">Transcription</keyword>
<dbReference type="SUPFAM" id="SSF50916">
    <property type="entry name" value="Rap30/74 interaction domains"/>
    <property type="match status" value="1"/>
</dbReference>
<proteinExistence type="inferred from homology"/>
<feature type="domain" description="TFIIF beta subunit N-terminal" evidence="12">
    <location>
        <begin position="65"/>
        <end position="271"/>
    </location>
</feature>
<evidence type="ECO:0000256" key="3">
    <source>
        <dbReference type="ARBA" id="ARBA00021453"/>
    </source>
</evidence>
<evidence type="ECO:0000256" key="1">
    <source>
        <dbReference type="ARBA" id="ARBA00004123"/>
    </source>
</evidence>
<dbReference type="Gene3D" id="1.10.10.10">
    <property type="entry name" value="Winged helix-like DNA-binding domain superfamily/Winged helix DNA-binding domain"/>
    <property type="match status" value="1"/>
</dbReference>
<comment type="similarity">
    <text evidence="2">Belongs to the TFIIF beta subunit family.</text>
</comment>
<protein>
    <recommendedName>
        <fullName evidence="3">Transcription initiation factor IIF subunit beta</fullName>
    </recommendedName>
    <alternativeName>
        <fullName evidence="9">TFIIF medium subunit</fullName>
    </alternativeName>
    <alternativeName>
        <fullName evidence="8">TFIIF-beta</fullName>
    </alternativeName>
</protein>
<dbReference type="EMBL" id="JAEUBF010000790">
    <property type="protein sequence ID" value="KAH3674943.1"/>
    <property type="molecule type" value="Genomic_DNA"/>
</dbReference>
<dbReference type="PANTHER" id="PTHR10445:SF0">
    <property type="entry name" value="GENERAL TRANSCRIPTION FACTOR IIF SUBUNIT 2"/>
    <property type="match status" value="1"/>
</dbReference>
<dbReference type="GO" id="GO:0006367">
    <property type="term" value="P:transcription initiation at RNA polymerase II promoter"/>
    <property type="evidence" value="ECO:0007669"/>
    <property type="project" value="InterPro"/>
</dbReference>
<evidence type="ECO:0000256" key="4">
    <source>
        <dbReference type="ARBA" id="ARBA00023015"/>
    </source>
</evidence>
<feature type="region of interest" description="Disordered" evidence="10">
    <location>
        <begin position="409"/>
        <end position="438"/>
    </location>
</feature>
<dbReference type="Pfam" id="PF17683">
    <property type="entry name" value="TFIIF_beta_N"/>
    <property type="match status" value="1"/>
</dbReference>
<evidence type="ECO:0000256" key="10">
    <source>
        <dbReference type="SAM" id="MobiDB-lite"/>
    </source>
</evidence>
<comment type="subcellular location">
    <subcellularLocation>
        <location evidence="1">Nucleus</location>
    </subcellularLocation>
</comment>
<dbReference type="InterPro" id="IPR003196">
    <property type="entry name" value="TFIIF_beta"/>
</dbReference>
<evidence type="ECO:0000259" key="11">
    <source>
        <dbReference type="Pfam" id="PF02270"/>
    </source>
</evidence>
<dbReference type="GO" id="GO:0003677">
    <property type="term" value="F:DNA binding"/>
    <property type="evidence" value="ECO:0007669"/>
    <property type="project" value="UniProtKB-KW"/>
</dbReference>
<evidence type="ECO:0000313" key="14">
    <source>
        <dbReference type="Proteomes" id="UP000769528"/>
    </source>
</evidence>
<dbReference type="Proteomes" id="UP000769528">
    <property type="component" value="Unassembled WGS sequence"/>
</dbReference>
<feature type="region of interest" description="Disordered" evidence="10">
    <location>
        <begin position="150"/>
        <end position="188"/>
    </location>
</feature>
<feature type="compositionally biased region" description="Acidic residues" evidence="10">
    <location>
        <begin position="419"/>
        <end position="438"/>
    </location>
</feature>
<evidence type="ECO:0000256" key="6">
    <source>
        <dbReference type="ARBA" id="ARBA00023163"/>
    </source>
</evidence>
<feature type="compositionally biased region" description="Acidic residues" evidence="10">
    <location>
        <begin position="173"/>
        <end position="187"/>
    </location>
</feature>
<accession>A0A9P8TD00</accession>
<dbReference type="InterPro" id="IPR036388">
    <property type="entry name" value="WH-like_DNA-bd_sf"/>
</dbReference>
<evidence type="ECO:0000256" key="2">
    <source>
        <dbReference type="ARBA" id="ARBA00009543"/>
    </source>
</evidence>
<evidence type="ECO:0000256" key="9">
    <source>
        <dbReference type="ARBA" id="ARBA00081863"/>
    </source>
</evidence>
<dbReference type="AlphaFoldDB" id="A0A9P8TD00"/>
<gene>
    <name evidence="13" type="ORF">WICMUC_002963</name>
</gene>
<dbReference type="SUPFAM" id="SSF46785">
    <property type="entry name" value="Winged helix' DNA-binding domain"/>
    <property type="match status" value="1"/>
</dbReference>
<name>A0A9P8TD00_9ASCO</name>
<dbReference type="PANTHER" id="PTHR10445">
    <property type="entry name" value="GENERAL TRANSCRIPTION FACTOR IIF SUBUNIT 2"/>
    <property type="match status" value="1"/>
</dbReference>